<proteinExistence type="predicted"/>
<reference evidence="1 2" key="1">
    <citation type="submission" date="2024-02" db="EMBL/GenBank/DDBJ databases">
        <title>First draft genome assembly of two strains of Seiridium cardinale.</title>
        <authorList>
            <person name="Emiliani G."/>
            <person name="Scali E."/>
        </authorList>
    </citation>
    <scope>NUCLEOTIDE SEQUENCE [LARGE SCALE GENOMIC DNA]</scope>
    <source>
        <strain evidence="1 2">BM-138-000479</strain>
    </source>
</reference>
<sequence>MAKWEAQPLFVRLEVISYDKGVKYRERWGDDWWRPDDK</sequence>
<gene>
    <name evidence="1" type="ORF">SCAR479_02470</name>
</gene>
<evidence type="ECO:0000313" key="1">
    <source>
        <dbReference type="EMBL" id="KAK9769226.1"/>
    </source>
</evidence>
<keyword evidence="2" id="KW-1185">Reference proteome</keyword>
<dbReference type="Proteomes" id="UP001465668">
    <property type="component" value="Unassembled WGS sequence"/>
</dbReference>
<evidence type="ECO:0000313" key="2">
    <source>
        <dbReference type="Proteomes" id="UP001465668"/>
    </source>
</evidence>
<name>A0ABR2X6J1_9PEZI</name>
<accession>A0ABR2X6J1</accession>
<dbReference type="EMBL" id="JARVKM010000251">
    <property type="protein sequence ID" value="KAK9769226.1"/>
    <property type="molecule type" value="Genomic_DNA"/>
</dbReference>
<protein>
    <submittedName>
        <fullName evidence="1">Uncharacterized protein</fullName>
    </submittedName>
</protein>
<comment type="caution">
    <text evidence="1">The sequence shown here is derived from an EMBL/GenBank/DDBJ whole genome shotgun (WGS) entry which is preliminary data.</text>
</comment>
<organism evidence="1 2">
    <name type="scientific">Seiridium cardinale</name>
    <dbReference type="NCBI Taxonomy" id="138064"/>
    <lineage>
        <taxon>Eukaryota</taxon>
        <taxon>Fungi</taxon>
        <taxon>Dikarya</taxon>
        <taxon>Ascomycota</taxon>
        <taxon>Pezizomycotina</taxon>
        <taxon>Sordariomycetes</taxon>
        <taxon>Xylariomycetidae</taxon>
        <taxon>Amphisphaeriales</taxon>
        <taxon>Sporocadaceae</taxon>
        <taxon>Seiridium</taxon>
    </lineage>
</organism>